<dbReference type="EMBL" id="GGEC01090484">
    <property type="protein sequence ID" value="MBX70968.1"/>
    <property type="molecule type" value="Transcribed_RNA"/>
</dbReference>
<sequence>MEVRMKLSHMLEFTFLLLHPIIWLKFRSSWAVSCGLENLINVHILNYYHQLIGM</sequence>
<dbReference type="AlphaFoldDB" id="A0A2P2QVJ2"/>
<proteinExistence type="predicted"/>
<organism evidence="1">
    <name type="scientific">Rhizophora mucronata</name>
    <name type="common">Asiatic mangrove</name>
    <dbReference type="NCBI Taxonomy" id="61149"/>
    <lineage>
        <taxon>Eukaryota</taxon>
        <taxon>Viridiplantae</taxon>
        <taxon>Streptophyta</taxon>
        <taxon>Embryophyta</taxon>
        <taxon>Tracheophyta</taxon>
        <taxon>Spermatophyta</taxon>
        <taxon>Magnoliopsida</taxon>
        <taxon>eudicotyledons</taxon>
        <taxon>Gunneridae</taxon>
        <taxon>Pentapetalae</taxon>
        <taxon>rosids</taxon>
        <taxon>fabids</taxon>
        <taxon>Malpighiales</taxon>
        <taxon>Rhizophoraceae</taxon>
        <taxon>Rhizophora</taxon>
    </lineage>
</organism>
<evidence type="ECO:0000313" key="1">
    <source>
        <dbReference type="EMBL" id="MBX70968.1"/>
    </source>
</evidence>
<accession>A0A2P2QVJ2</accession>
<reference evidence="1" key="1">
    <citation type="submission" date="2018-02" db="EMBL/GenBank/DDBJ databases">
        <title>Rhizophora mucronata_Transcriptome.</title>
        <authorList>
            <person name="Meera S.P."/>
            <person name="Sreeshan A."/>
            <person name="Augustine A."/>
        </authorList>
    </citation>
    <scope>NUCLEOTIDE SEQUENCE</scope>
    <source>
        <tissue evidence="1">Leaf</tissue>
    </source>
</reference>
<protein>
    <submittedName>
        <fullName evidence="1">Uncharacterized protein</fullName>
    </submittedName>
</protein>
<name>A0A2P2QVJ2_RHIMU</name>